<evidence type="ECO:0000256" key="2">
    <source>
        <dbReference type="ARBA" id="ARBA00022692"/>
    </source>
</evidence>
<evidence type="ECO:0000313" key="7">
    <source>
        <dbReference type="EMBL" id="TGZ79450.1"/>
    </source>
</evidence>
<proteinExistence type="inferred from homology"/>
<evidence type="ECO:0000256" key="4">
    <source>
        <dbReference type="ARBA" id="ARBA00023136"/>
    </source>
</evidence>
<accession>A0A4S2MQF3</accession>
<dbReference type="AlphaFoldDB" id="A0A4S2MQF3"/>
<dbReference type="PANTHER" id="PTHR35042:SF1">
    <property type="entry name" value="DUF1772-DOMAIN-CONTAINING PROTEIN"/>
    <property type="match status" value="1"/>
</dbReference>
<name>A0A4S2MQF3_9PEZI</name>
<dbReference type="PANTHER" id="PTHR35042">
    <property type="entry name" value="ANTHRONE OXYGENASE ENCC"/>
    <property type="match status" value="1"/>
</dbReference>
<keyword evidence="4 6" id="KW-0472">Membrane</keyword>
<comment type="similarity">
    <text evidence="5">Belongs to the anthrone oxygenase family.</text>
</comment>
<evidence type="ECO:0000256" key="1">
    <source>
        <dbReference type="ARBA" id="ARBA00004141"/>
    </source>
</evidence>
<sequence>MPSPHLHHHPTPLLPLIALSISSALLGATLTFSSITIPALLSPSPPPALSSIHQRSIFRTLYTRCTIPFPLISLLASSMYFYLSFTSRGTDIPVHHWTGKAVKYVIAAVSSASVVPWTFLVMGRGIRRLMAPEEEEKAGEWVREELARWGWGNLGRAGMQAVAVVVGGWEMVMGE</sequence>
<comment type="subcellular location">
    <subcellularLocation>
        <location evidence="1">Membrane</location>
        <topology evidence="1">Multi-pass membrane protein</topology>
    </subcellularLocation>
</comment>
<gene>
    <name evidence="7" type="ORF">EX30DRAFT_373003</name>
</gene>
<dbReference type="GO" id="GO:0016020">
    <property type="term" value="C:membrane"/>
    <property type="evidence" value="ECO:0007669"/>
    <property type="project" value="UniProtKB-SubCell"/>
</dbReference>
<keyword evidence="2 6" id="KW-0812">Transmembrane</keyword>
<dbReference type="Pfam" id="PF08592">
    <property type="entry name" value="Anthrone_oxy"/>
    <property type="match status" value="1"/>
</dbReference>
<dbReference type="InParanoid" id="A0A4S2MQF3"/>
<dbReference type="Proteomes" id="UP000298138">
    <property type="component" value="Unassembled WGS sequence"/>
</dbReference>
<evidence type="ECO:0000256" key="3">
    <source>
        <dbReference type="ARBA" id="ARBA00022989"/>
    </source>
</evidence>
<feature type="transmembrane region" description="Helical" evidence="6">
    <location>
        <begin position="61"/>
        <end position="82"/>
    </location>
</feature>
<evidence type="ECO:0000313" key="8">
    <source>
        <dbReference type="Proteomes" id="UP000298138"/>
    </source>
</evidence>
<keyword evidence="8" id="KW-1185">Reference proteome</keyword>
<dbReference type="EMBL" id="ML220131">
    <property type="protein sequence ID" value="TGZ79450.1"/>
    <property type="molecule type" value="Genomic_DNA"/>
</dbReference>
<evidence type="ECO:0000256" key="5">
    <source>
        <dbReference type="ARBA" id="ARBA00034313"/>
    </source>
</evidence>
<dbReference type="InterPro" id="IPR013901">
    <property type="entry name" value="Anthrone_oxy"/>
</dbReference>
<keyword evidence="3 6" id="KW-1133">Transmembrane helix</keyword>
<organism evidence="7 8">
    <name type="scientific">Ascodesmis nigricans</name>
    <dbReference type="NCBI Taxonomy" id="341454"/>
    <lineage>
        <taxon>Eukaryota</taxon>
        <taxon>Fungi</taxon>
        <taxon>Dikarya</taxon>
        <taxon>Ascomycota</taxon>
        <taxon>Pezizomycotina</taxon>
        <taxon>Pezizomycetes</taxon>
        <taxon>Pezizales</taxon>
        <taxon>Ascodesmidaceae</taxon>
        <taxon>Ascodesmis</taxon>
    </lineage>
</organism>
<protein>
    <recommendedName>
        <fullName evidence="9">DUF1772-domain-containing protein</fullName>
    </recommendedName>
</protein>
<evidence type="ECO:0000256" key="6">
    <source>
        <dbReference type="SAM" id="Phobius"/>
    </source>
</evidence>
<reference evidence="7 8" key="1">
    <citation type="submission" date="2019-04" db="EMBL/GenBank/DDBJ databases">
        <title>Comparative genomics and transcriptomics to analyze fruiting body development in filamentous ascomycetes.</title>
        <authorList>
            <consortium name="DOE Joint Genome Institute"/>
            <person name="Lutkenhaus R."/>
            <person name="Traeger S."/>
            <person name="Breuer J."/>
            <person name="Kuo A."/>
            <person name="Lipzen A."/>
            <person name="Pangilinan J."/>
            <person name="Dilworth D."/>
            <person name="Sandor L."/>
            <person name="Poggeler S."/>
            <person name="Barry K."/>
            <person name="Grigoriev I.V."/>
            <person name="Nowrousian M."/>
        </authorList>
    </citation>
    <scope>NUCLEOTIDE SEQUENCE [LARGE SCALE GENOMIC DNA]</scope>
    <source>
        <strain evidence="7 8">CBS 389.68</strain>
    </source>
</reference>
<evidence type="ECO:0008006" key="9">
    <source>
        <dbReference type="Google" id="ProtNLM"/>
    </source>
</evidence>
<feature type="transmembrane region" description="Helical" evidence="6">
    <location>
        <begin position="102"/>
        <end position="122"/>
    </location>
</feature>
<feature type="transmembrane region" description="Helical" evidence="6">
    <location>
        <begin position="12"/>
        <end position="41"/>
    </location>
</feature>